<organism evidence="2">
    <name type="scientific">Vecturithrix granuli</name>
    <dbReference type="NCBI Taxonomy" id="1499967"/>
    <lineage>
        <taxon>Bacteria</taxon>
        <taxon>Candidatus Moduliflexota</taxon>
        <taxon>Candidatus Vecturitrichia</taxon>
        <taxon>Candidatus Vecturitrichales</taxon>
        <taxon>Candidatus Vecturitrichaceae</taxon>
        <taxon>Candidatus Vecturithrix</taxon>
    </lineage>
</organism>
<dbReference type="GO" id="GO:0005737">
    <property type="term" value="C:cytoplasm"/>
    <property type="evidence" value="ECO:0007669"/>
    <property type="project" value="TreeGrafter"/>
</dbReference>
<dbReference type="Proteomes" id="UP000030661">
    <property type="component" value="Unassembled WGS sequence"/>
</dbReference>
<name>A0A081C4T7_VECG1</name>
<feature type="domain" description="G" evidence="1">
    <location>
        <begin position="133"/>
        <end position="240"/>
    </location>
</feature>
<dbReference type="InterPro" id="IPR027417">
    <property type="entry name" value="P-loop_NTPase"/>
</dbReference>
<dbReference type="InterPro" id="IPR006073">
    <property type="entry name" value="GTP-bd"/>
</dbReference>
<dbReference type="GO" id="GO:0002098">
    <property type="term" value="P:tRNA wobble uridine modification"/>
    <property type="evidence" value="ECO:0007669"/>
    <property type="project" value="TreeGrafter"/>
</dbReference>
<dbReference type="SUPFAM" id="SSF52540">
    <property type="entry name" value="P-loop containing nucleoside triphosphate hydrolases"/>
    <property type="match status" value="1"/>
</dbReference>
<evidence type="ECO:0000313" key="3">
    <source>
        <dbReference type="Proteomes" id="UP000030661"/>
    </source>
</evidence>
<dbReference type="PANTHER" id="PTHR42714">
    <property type="entry name" value="TRNA MODIFICATION GTPASE GTPBP3"/>
    <property type="match status" value="1"/>
</dbReference>
<protein>
    <submittedName>
        <fullName evidence="2">Predicted GTPase</fullName>
    </submittedName>
</protein>
<evidence type="ECO:0000259" key="1">
    <source>
        <dbReference type="Pfam" id="PF01926"/>
    </source>
</evidence>
<reference evidence="2" key="1">
    <citation type="journal article" date="2015" name="PeerJ">
        <title>First genomic representation of candidate bacterial phylum KSB3 points to enhanced environmental sensing as a trigger of wastewater bulking.</title>
        <authorList>
            <person name="Sekiguchi Y."/>
            <person name="Ohashi A."/>
            <person name="Parks D.H."/>
            <person name="Yamauchi T."/>
            <person name="Tyson G.W."/>
            <person name="Hugenholtz P."/>
        </authorList>
    </citation>
    <scope>NUCLEOTIDE SEQUENCE [LARGE SCALE GENOMIC DNA]</scope>
</reference>
<sequence>MVYYCHDLGIIGSTRRIVKEYIVDIEANDLLAPERKGRAWQVGCCILGLVAARPLCPVKQRVRTLTVCLTKGGYMAVDRSRTKELIDGINIAFEIAASPLSETPRKWLKEKIMGSAIGEIERLVLESRPPVLYLLGRSGHGKSSIINALVKKDVAKVSDIKPCTVGADPYFISFPEYYAEWQIIDSRGIFETTTPHGATAKNAVAQVKEDIRKYRPDIILHVVTASECRALEQDFKTFAEIQRIAEKEIGIAVPSIMLINKVDTLGDPLEWPIEKFAKKAGLVKELLDYVIHDVLKCHADKINLNSSMQGYKLSNGSYIGILPVCAYKGREWNIDTLSSFIGEHLPQTALLDFYQALQRKEQLRRLSTSLVRRFSIIAAGIGASPIPIADIAVLAPLQSLLIALIAGLSCRKFSLDSAAEYATASGINVGAAFGFRRIVQQLTKLIPVVGSGASASIAGAGTYGIGKAAEVYFFTGQIKKPISFLREWIFNRR</sequence>
<dbReference type="AlphaFoldDB" id="A0A081C4T7"/>
<gene>
    <name evidence="2" type="ORF">U27_06577</name>
</gene>
<dbReference type="GO" id="GO:0030488">
    <property type="term" value="P:tRNA methylation"/>
    <property type="evidence" value="ECO:0007669"/>
    <property type="project" value="TreeGrafter"/>
</dbReference>
<dbReference type="STRING" id="1499967.U27_06577"/>
<accession>A0A081C4T7</accession>
<dbReference type="GO" id="GO:0005525">
    <property type="term" value="F:GTP binding"/>
    <property type="evidence" value="ECO:0007669"/>
    <property type="project" value="InterPro"/>
</dbReference>
<dbReference type="Pfam" id="PF01926">
    <property type="entry name" value="MMR_HSR1"/>
    <property type="match status" value="1"/>
</dbReference>
<dbReference type="PANTHER" id="PTHR42714:SF2">
    <property type="entry name" value="TRNA MODIFICATION GTPASE GTPBP3, MITOCHONDRIAL"/>
    <property type="match status" value="1"/>
</dbReference>
<keyword evidence="3" id="KW-1185">Reference proteome</keyword>
<dbReference type="HOGENOM" id="CLU_049716_0_0_0"/>
<dbReference type="EMBL" id="DF820470">
    <property type="protein sequence ID" value="GAK59592.1"/>
    <property type="molecule type" value="Genomic_DNA"/>
</dbReference>
<proteinExistence type="predicted"/>
<evidence type="ECO:0000313" key="2">
    <source>
        <dbReference type="EMBL" id="GAK59592.1"/>
    </source>
</evidence>
<dbReference type="CDD" id="cd00882">
    <property type="entry name" value="Ras_like_GTPase"/>
    <property type="match status" value="1"/>
</dbReference>
<dbReference type="Gene3D" id="3.40.50.300">
    <property type="entry name" value="P-loop containing nucleotide triphosphate hydrolases"/>
    <property type="match status" value="1"/>
</dbReference>